<evidence type="ECO:0000313" key="2">
    <source>
        <dbReference type="Proteomes" id="UP000196158"/>
    </source>
</evidence>
<dbReference type="EMBL" id="FXLY01000002">
    <property type="protein sequence ID" value="SMN17929.1"/>
    <property type="molecule type" value="Genomic_DNA"/>
</dbReference>
<sequence length="189" mass="22255">MCDKDNGRVIVQNQEQAVLNNSTTRLLSDTNSWDSKFIEISESKTKRNPKTYTFIDIKHLPPRYSQIIKNQSKYIRKYRSLYLKKIEDSEKLGYQIVSQCDVCHKIPEDLSNMRKHMNRHPTIALSNFFLARTMKRDIFRCLTIKQAISKSDFGEMTSIRKTFIDSSSTIWINILFLFPPLKMKVTKYS</sequence>
<dbReference type="AlphaFoldDB" id="A0A1X7QXJ2"/>
<reference evidence="1 2" key="1">
    <citation type="submission" date="2017-04" db="EMBL/GenBank/DDBJ databases">
        <authorList>
            <person name="Afonso C.L."/>
            <person name="Miller P.J."/>
            <person name="Scott M.A."/>
            <person name="Spackman E."/>
            <person name="Goraichik I."/>
            <person name="Dimitrov K.M."/>
            <person name="Suarez D.L."/>
            <person name="Swayne D.E."/>
        </authorList>
    </citation>
    <scope>NUCLEOTIDE SEQUENCE [LARGE SCALE GENOMIC DNA]</scope>
</reference>
<keyword evidence="2" id="KW-1185">Reference proteome</keyword>
<proteinExistence type="predicted"/>
<organism evidence="1 2">
    <name type="scientific">Maudiozyma saulgeensis</name>
    <dbReference type="NCBI Taxonomy" id="1789683"/>
    <lineage>
        <taxon>Eukaryota</taxon>
        <taxon>Fungi</taxon>
        <taxon>Dikarya</taxon>
        <taxon>Ascomycota</taxon>
        <taxon>Saccharomycotina</taxon>
        <taxon>Saccharomycetes</taxon>
        <taxon>Saccharomycetales</taxon>
        <taxon>Saccharomycetaceae</taxon>
        <taxon>Maudiozyma</taxon>
    </lineage>
</organism>
<gene>
    <name evidence="1" type="ORF">KASA_0Q03113G</name>
</gene>
<accession>A0A1X7QXJ2</accession>
<dbReference type="Proteomes" id="UP000196158">
    <property type="component" value="Unassembled WGS sequence"/>
</dbReference>
<evidence type="ECO:0000313" key="1">
    <source>
        <dbReference type="EMBL" id="SMN17929.1"/>
    </source>
</evidence>
<protein>
    <submittedName>
        <fullName evidence="1">Uncharacterized protein</fullName>
    </submittedName>
</protein>
<name>A0A1X7QXJ2_9SACH</name>